<dbReference type="Pfam" id="PF03765">
    <property type="entry name" value="CRAL_TRIO_N"/>
    <property type="match status" value="1"/>
</dbReference>
<proteinExistence type="predicted"/>
<dbReference type="PANTHER" id="PTHR23324:SF83">
    <property type="entry name" value="SEC14-LIKE PROTEIN 2"/>
    <property type="match status" value="1"/>
</dbReference>
<dbReference type="PROSITE" id="PS50866">
    <property type="entry name" value="GOLD"/>
    <property type="match status" value="1"/>
</dbReference>
<dbReference type="SMART" id="SM00516">
    <property type="entry name" value="SEC14"/>
    <property type="match status" value="1"/>
</dbReference>
<dbReference type="KEGG" id="apln:108734219"/>
<dbReference type="Gene3D" id="2.60.120.680">
    <property type="entry name" value="GOLD domain"/>
    <property type="match status" value="1"/>
</dbReference>
<feature type="domain" description="CRAL-TRIO" evidence="1">
    <location>
        <begin position="76"/>
        <end position="247"/>
    </location>
</feature>
<dbReference type="OrthoDB" id="1434354at2759"/>
<dbReference type="InterPro" id="IPR051064">
    <property type="entry name" value="SEC14/CRAL-TRIO_domain"/>
</dbReference>
<keyword evidence="3" id="KW-1185">Reference proteome</keyword>
<gene>
    <name evidence="4" type="primary">LOC108734219</name>
</gene>
<protein>
    <submittedName>
        <fullName evidence="4">SEC14-like protein 2</fullName>
    </submittedName>
</protein>
<dbReference type="FunCoup" id="A0A1W4WAZ6">
    <property type="interactions" value="213"/>
</dbReference>
<dbReference type="SUPFAM" id="SSF101576">
    <property type="entry name" value="Supernatant protein factor (SPF), C-terminal domain"/>
    <property type="match status" value="1"/>
</dbReference>
<sequence>MAPITKPVLEDDQKFAVMKFRRQVKDVLQPHHDDVFLLRWLRARSWNVEAAEKMLRESLQWRKHWQVDDDLKTWEPPEVLKLYYPSGTCGLDNDGAPVIVVPFSGLDIVGLLHSVSKSDMIRLTIKILEENMALAAKSGVNKVVALIDMEGFNIRHYAWRPASEFVISLIQMYEANYPEILKACYIINAPRVFSVAFAVVKRFLNDYTLGKIQIFKSDPKKWQKAVLENISPDQLPKHYGGTMVDPDGDIKCPSKVKLGGKIPKSYYTQSFDKCYTLNSDNKNFKSTIIKSGKKFNIDFIIAEDGCFLRWEFYTEDHDIRFGITQEDSEGNVHPVVRYHRVASHQVNESGVIVCQAPATYTVVFDNSYSYMRNKKLFYNVYVTDPLSKLDISSLPLVEEVPEQIDASLRTSNRNESNNNCVQLEKAY</sequence>
<dbReference type="RefSeq" id="XP_018321179.1">
    <property type="nucleotide sequence ID" value="XM_018465677.1"/>
</dbReference>
<dbReference type="InterPro" id="IPR001251">
    <property type="entry name" value="CRAL-TRIO_dom"/>
</dbReference>
<dbReference type="InParanoid" id="A0A1W4WAZ6"/>
<name>A0A1W4WAZ6_AGRPL</name>
<dbReference type="GO" id="GO:0005737">
    <property type="term" value="C:cytoplasm"/>
    <property type="evidence" value="ECO:0007669"/>
    <property type="project" value="TreeGrafter"/>
</dbReference>
<dbReference type="AlphaFoldDB" id="A0A1W4WAZ6"/>
<dbReference type="SMART" id="SM01100">
    <property type="entry name" value="CRAL_TRIO_N"/>
    <property type="match status" value="1"/>
</dbReference>
<dbReference type="Pfam" id="PF00650">
    <property type="entry name" value="CRAL_TRIO"/>
    <property type="match status" value="1"/>
</dbReference>
<dbReference type="CDD" id="cd00170">
    <property type="entry name" value="SEC14"/>
    <property type="match status" value="1"/>
</dbReference>
<dbReference type="InterPro" id="IPR036273">
    <property type="entry name" value="CRAL/TRIO_N_dom_sf"/>
</dbReference>
<dbReference type="InterPro" id="IPR036598">
    <property type="entry name" value="GOLD_dom_sf"/>
</dbReference>
<dbReference type="SUPFAM" id="SSF52087">
    <property type="entry name" value="CRAL/TRIO domain"/>
    <property type="match status" value="1"/>
</dbReference>
<dbReference type="GeneID" id="108734219"/>
<dbReference type="InterPro" id="IPR011074">
    <property type="entry name" value="CRAL/TRIO_N_dom"/>
</dbReference>
<reference evidence="4" key="1">
    <citation type="submission" date="2025-08" db="UniProtKB">
        <authorList>
            <consortium name="RefSeq"/>
        </authorList>
    </citation>
    <scope>IDENTIFICATION</scope>
    <source>
        <tissue evidence="4">Entire body</tissue>
    </source>
</reference>
<dbReference type="STRING" id="224129.A0A1W4WAZ6"/>
<evidence type="ECO:0000313" key="4">
    <source>
        <dbReference type="RefSeq" id="XP_018321179.1"/>
    </source>
</evidence>
<evidence type="ECO:0000259" key="1">
    <source>
        <dbReference type="PROSITE" id="PS50191"/>
    </source>
</evidence>
<dbReference type="PRINTS" id="PR00180">
    <property type="entry name" value="CRETINALDHBP"/>
</dbReference>
<dbReference type="InterPro" id="IPR009038">
    <property type="entry name" value="GOLD_dom"/>
</dbReference>
<organism evidence="3 4">
    <name type="scientific">Agrilus planipennis</name>
    <name type="common">Emerald ash borer</name>
    <name type="synonym">Agrilus marcopoli</name>
    <dbReference type="NCBI Taxonomy" id="224129"/>
    <lineage>
        <taxon>Eukaryota</taxon>
        <taxon>Metazoa</taxon>
        <taxon>Ecdysozoa</taxon>
        <taxon>Arthropoda</taxon>
        <taxon>Hexapoda</taxon>
        <taxon>Insecta</taxon>
        <taxon>Pterygota</taxon>
        <taxon>Neoptera</taxon>
        <taxon>Endopterygota</taxon>
        <taxon>Coleoptera</taxon>
        <taxon>Polyphaga</taxon>
        <taxon>Elateriformia</taxon>
        <taxon>Buprestoidea</taxon>
        <taxon>Buprestidae</taxon>
        <taxon>Agrilinae</taxon>
        <taxon>Agrilus</taxon>
    </lineage>
</organism>
<feature type="domain" description="GOLD" evidence="2">
    <location>
        <begin position="272"/>
        <end position="382"/>
    </location>
</feature>
<dbReference type="InterPro" id="IPR036865">
    <property type="entry name" value="CRAL-TRIO_dom_sf"/>
</dbReference>
<dbReference type="SUPFAM" id="SSF46938">
    <property type="entry name" value="CRAL/TRIO N-terminal domain"/>
    <property type="match status" value="1"/>
</dbReference>
<dbReference type="PANTHER" id="PTHR23324">
    <property type="entry name" value="SEC14 RELATED PROTEIN"/>
    <property type="match status" value="1"/>
</dbReference>
<evidence type="ECO:0000313" key="3">
    <source>
        <dbReference type="Proteomes" id="UP000192223"/>
    </source>
</evidence>
<accession>A0A1W4WAZ6</accession>
<evidence type="ECO:0000259" key="2">
    <source>
        <dbReference type="PROSITE" id="PS50866"/>
    </source>
</evidence>
<dbReference type="Proteomes" id="UP000192223">
    <property type="component" value="Unplaced"/>
</dbReference>
<dbReference type="Gene3D" id="3.40.525.10">
    <property type="entry name" value="CRAL-TRIO lipid binding domain"/>
    <property type="match status" value="1"/>
</dbReference>
<dbReference type="PROSITE" id="PS50191">
    <property type="entry name" value="CRAL_TRIO"/>
    <property type="match status" value="1"/>
</dbReference>